<name>A0A8J4Q2W7_9MYCE</name>
<gene>
    <name evidence="1" type="ORF">CYY_000927</name>
</gene>
<evidence type="ECO:0000313" key="2">
    <source>
        <dbReference type="Proteomes" id="UP000695562"/>
    </source>
</evidence>
<evidence type="ECO:0000313" key="1">
    <source>
        <dbReference type="EMBL" id="KAF2077740.1"/>
    </source>
</evidence>
<sequence length="58" mass="6672">MNKSQGYTTIDNTRAPIIPTTNPFAPINVNYKINQFHFSNLMKADDNIHLNSDYMVNQ</sequence>
<proteinExistence type="predicted"/>
<dbReference type="EMBL" id="AJWJ01000020">
    <property type="protein sequence ID" value="KAF2077740.1"/>
    <property type="molecule type" value="Genomic_DNA"/>
</dbReference>
<protein>
    <submittedName>
        <fullName evidence="1">Uncharacterized protein</fullName>
    </submittedName>
</protein>
<dbReference type="AlphaFoldDB" id="A0A8J4Q2W7"/>
<dbReference type="Proteomes" id="UP000695562">
    <property type="component" value="Unassembled WGS sequence"/>
</dbReference>
<feature type="non-terminal residue" evidence="1">
    <location>
        <position position="58"/>
    </location>
</feature>
<comment type="caution">
    <text evidence="1">The sequence shown here is derived from an EMBL/GenBank/DDBJ whole genome shotgun (WGS) entry which is preliminary data.</text>
</comment>
<keyword evidence="2" id="KW-1185">Reference proteome</keyword>
<accession>A0A8J4Q2W7</accession>
<reference evidence="1" key="1">
    <citation type="submission" date="2020-01" db="EMBL/GenBank/DDBJ databases">
        <title>Development of genomics and gene disruption for Polysphondylium violaceum indicates a role for the polyketide synthase stlB in stalk morphogenesis.</title>
        <authorList>
            <person name="Narita B."/>
            <person name="Kawabe Y."/>
            <person name="Kin K."/>
            <person name="Saito T."/>
            <person name="Gibbs R."/>
            <person name="Kuspa A."/>
            <person name="Muzny D."/>
            <person name="Queller D."/>
            <person name="Richards S."/>
            <person name="Strassman J."/>
            <person name="Sucgang R."/>
            <person name="Worley K."/>
            <person name="Schaap P."/>
        </authorList>
    </citation>
    <scope>NUCLEOTIDE SEQUENCE</scope>
    <source>
        <strain evidence="1">QSvi11</strain>
    </source>
</reference>
<organism evidence="1 2">
    <name type="scientific">Polysphondylium violaceum</name>
    <dbReference type="NCBI Taxonomy" id="133409"/>
    <lineage>
        <taxon>Eukaryota</taxon>
        <taxon>Amoebozoa</taxon>
        <taxon>Evosea</taxon>
        <taxon>Eumycetozoa</taxon>
        <taxon>Dictyostelia</taxon>
        <taxon>Dictyosteliales</taxon>
        <taxon>Dictyosteliaceae</taxon>
        <taxon>Polysphondylium</taxon>
    </lineage>
</organism>